<keyword evidence="3" id="KW-1185">Reference proteome</keyword>
<protein>
    <submittedName>
        <fullName evidence="2">Uncharacterized protein</fullName>
    </submittedName>
</protein>
<dbReference type="RefSeq" id="WP_239126791.1">
    <property type="nucleotide sequence ID" value="NZ_BONE01000027.1"/>
</dbReference>
<dbReference type="EMBL" id="BONE01000027">
    <property type="protein sequence ID" value="GIF74105.1"/>
    <property type="molecule type" value="Genomic_DNA"/>
</dbReference>
<accession>A0ABQ4CS40</accession>
<proteinExistence type="predicted"/>
<evidence type="ECO:0000256" key="1">
    <source>
        <dbReference type="SAM" id="MobiDB-lite"/>
    </source>
</evidence>
<reference evidence="2 3" key="1">
    <citation type="submission" date="2021-01" db="EMBL/GenBank/DDBJ databases">
        <title>Whole genome shotgun sequence of Asanoa siamensis NBRC 107932.</title>
        <authorList>
            <person name="Komaki H."/>
            <person name="Tamura T."/>
        </authorList>
    </citation>
    <scope>NUCLEOTIDE SEQUENCE [LARGE SCALE GENOMIC DNA]</scope>
    <source>
        <strain evidence="2 3">NBRC 107932</strain>
    </source>
</reference>
<feature type="region of interest" description="Disordered" evidence="1">
    <location>
        <begin position="1"/>
        <end position="23"/>
    </location>
</feature>
<feature type="region of interest" description="Disordered" evidence="1">
    <location>
        <begin position="191"/>
        <end position="214"/>
    </location>
</feature>
<feature type="compositionally biased region" description="Basic and acidic residues" evidence="1">
    <location>
        <begin position="194"/>
        <end position="205"/>
    </location>
</feature>
<gene>
    <name evidence="2" type="ORF">Asi02nite_36230</name>
</gene>
<organism evidence="2 3">
    <name type="scientific">Asanoa siamensis</name>
    <dbReference type="NCBI Taxonomy" id="926357"/>
    <lineage>
        <taxon>Bacteria</taxon>
        <taxon>Bacillati</taxon>
        <taxon>Actinomycetota</taxon>
        <taxon>Actinomycetes</taxon>
        <taxon>Micromonosporales</taxon>
        <taxon>Micromonosporaceae</taxon>
        <taxon>Asanoa</taxon>
    </lineage>
</organism>
<sequence length="238" mass="25072">MSALSADAAHTPMPHSHHTDPDARAQRVPIGLFLPGPRGASLPPIASPDLPDWQGLSALGVAQLIGRYTRPGDTVLALDAHPAIAAACGYLDRATGEIAGNPQRIPAPAHRAALLLAPLPRPGLDSADLHGLVAAFQQWRPTLRPGGFLLVALTVRPPAAGSISERSTVITAARAAGFLYHQHLPIVLAPLPDQEPRTDPSRELSHPMSLPGGRHRVTHRDLLAFAVTTTPSKEANRG</sequence>
<evidence type="ECO:0000313" key="2">
    <source>
        <dbReference type="EMBL" id="GIF74105.1"/>
    </source>
</evidence>
<name>A0ABQ4CS40_9ACTN</name>
<comment type="caution">
    <text evidence="2">The sequence shown here is derived from an EMBL/GenBank/DDBJ whole genome shotgun (WGS) entry which is preliminary data.</text>
</comment>
<evidence type="ECO:0000313" key="3">
    <source>
        <dbReference type="Proteomes" id="UP000604117"/>
    </source>
</evidence>
<dbReference type="Proteomes" id="UP000604117">
    <property type="component" value="Unassembled WGS sequence"/>
</dbReference>